<sequence>MRCRVKICGVTRPEDAVMAAEAGADAIGLVFYPPSRRHVTADQASRIVASLPPMVTAVGLFLDADAEQVRAITSQVGLDLLQFHGAESPAFCERFGYRYMKAIGMAGGDPWSIARDHPGAAGLLLDGHPPGAAGGSGEAFDWGQPLPASHRIIVAGGLRVDNVAEAVKTIRPWGVDCSSGVESAPGIKDRRLVAAFIEEVYRVQRYPGD</sequence>
<evidence type="ECO:0000256" key="2">
    <source>
        <dbReference type="ARBA" id="ARBA00004664"/>
    </source>
</evidence>
<dbReference type="RefSeq" id="WP_239016164.1">
    <property type="nucleotide sequence ID" value="NZ_SHLI01000001.1"/>
</dbReference>
<dbReference type="UniPathway" id="UPA00035">
    <property type="reaction ID" value="UER00042"/>
</dbReference>
<keyword evidence="7 10" id="KW-0822">Tryptophan biosynthesis</keyword>
<accession>A0A4V2GIW2</accession>
<dbReference type="Gene3D" id="3.20.20.70">
    <property type="entry name" value="Aldolase class I"/>
    <property type="match status" value="1"/>
</dbReference>
<keyword evidence="13" id="KW-1185">Reference proteome</keyword>
<dbReference type="NCBIfam" id="NF002298">
    <property type="entry name" value="PRK01222.1-4"/>
    <property type="match status" value="1"/>
</dbReference>
<dbReference type="InterPro" id="IPR001240">
    <property type="entry name" value="PRAI_dom"/>
</dbReference>
<gene>
    <name evidence="10" type="primary">trpF</name>
    <name evidence="12" type="ORF">EV698_0221</name>
</gene>
<dbReference type="GO" id="GO:0004640">
    <property type="term" value="F:phosphoribosylanthranilate isomerase activity"/>
    <property type="evidence" value="ECO:0007669"/>
    <property type="project" value="UniProtKB-UniRule"/>
</dbReference>
<dbReference type="Pfam" id="PF00697">
    <property type="entry name" value="PRAI"/>
    <property type="match status" value="1"/>
</dbReference>
<keyword evidence="9 10" id="KW-0413">Isomerase</keyword>
<comment type="similarity">
    <text evidence="3 10">Belongs to the TrpF family.</text>
</comment>
<comment type="catalytic activity">
    <reaction evidence="1 10">
        <text>N-(5-phospho-beta-D-ribosyl)anthranilate = 1-(2-carboxyphenylamino)-1-deoxy-D-ribulose 5-phosphate</text>
        <dbReference type="Rhea" id="RHEA:21540"/>
        <dbReference type="ChEBI" id="CHEBI:18277"/>
        <dbReference type="ChEBI" id="CHEBI:58613"/>
        <dbReference type="EC" id="5.3.1.24"/>
    </reaction>
</comment>
<dbReference type="Proteomes" id="UP000292298">
    <property type="component" value="Unassembled WGS sequence"/>
</dbReference>
<evidence type="ECO:0000259" key="11">
    <source>
        <dbReference type="Pfam" id="PF00697"/>
    </source>
</evidence>
<evidence type="ECO:0000256" key="1">
    <source>
        <dbReference type="ARBA" id="ARBA00001164"/>
    </source>
</evidence>
<protein>
    <recommendedName>
        <fullName evidence="5 10">N-(5'-phosphoribosyl)anthranilate isomerase</fullName>
        <shortName evidence="10">PRAI</shortName>
        <ecNumber evidence="4 10">5.3.1.24</ecNumber>
    </recommendedName>
</protein>
<dbReference type="FunFam" id="3.20.20.70:FF:000075">
    <property type="entry name" value="Tryptophan biosynthesis protein TRP1"/>
    <property type="match status" value="1"/>
</dbReference>
<dbReference type="HAMAP" id="MF_00135">
    <property type="entry name" value="PRAI"/>
    <property type="match status" value="1"/>
</dbReference>
<evidence type="ECO:0000313" key="13">
    <source>
        <dbReference type="Proteomes" id="UP000292298"/>
    </source>
</evidence>
<keyword evidence="8 10" id="KW-0057">Aromatic amino acid biosynthesis</keyword>
<proteinExistence type="inferred from homology"/>
<evidence type="ECO:0000256" key="8">
    <source>
        <dbReference type="ARBA" id="ARBA00023141"/>
    </source>
</evidence>
<dbReference type="PANTHER" id="PTHR42894:SF1">
    <property type="entry name" value="N-(5'-PHOSPHORIBOSYL)ANTHRANILATE ISOMERASE"/>
    <property type="match status" value="1"/>
</dbReference>
<dbReference type="GO" id="GO:0000162">
    <property type="term" value="P:L-tryptophan biosynthetic process"/>
    <property type="evidence" value="ECO:0007669"/>
    <property type="project" value="UniProtKB-UniRule"/>
</dbReference>
<dbReference type="InterPro" id="IPR011060">
    <property type="entry name" value="RibuloseP-bd_barrel"/>
</dbReference>
<feature type="domain" description="N-(5'phosphoribosyl) anthranilate isomerase (PRAI)" evidence="11">
    <location>
        <begin position="5"/>
        <end position="198"/>
    </location>
</feature>
<evidence type="ECO:0000256" key="5">
    <source>
        <dbReference type="ARBA" id="ARBA00022272"/>
    </source>
</evidence>
<dbReference type="AlphaFoldDB" id="A0A4V2GIW2"/>
<organism evidence="12 13">
    <name type="scientific">Spiribacter vilamensis</name>
    <dbReference type="NCBI Taxonomy" id="531306"/>
    <lineage>
        <taxon>Bacteria</taxon>
        <taxon>Pseudomonadati</taxon>
        <taxon>Pseudomonadota</taxon>
        <taxon>Gammaproteobacteria</taxon>
        <taxon>Chromatiales</taxon>
        <taxon>Ectothiorhodospiraceae</taxon>
        <taxon>Spiribacter</taxon>
    </lineage>
</organism>
<reference evidence="12 13" key="1">
    <citation type="submission" date="2019-02" db="EMBL/GenBank/DDBJ databases">
        <title>Genomic Encyclopedia of Type Strains, Phase IV (KMG-IV): sequencing the most valuable type-strain genomes for metagenomic binning, comparative biology and taxonomic classification.</title>
        <authorList>
            <person name="Goeker M."/>
        </authorList>
    </citation>
    <scope>NUCLEOTIDE SEQUENCE [LARGE SCALE GENOMIC DNA]</scope>
    <source>
        <strain evidence="12 13">DSM 21056</strain>
    </source>
</reference>
<keyword evidence="6 10" id="KW-0028">Amino-acid biosynthesis</keyword>
<comment type="caution">
    <text evidence="12">The sequence shown here is derived from an EMBL/GenBank/DDBJ whole genome shotgun (WGS) entry which is preliminary data.</text>
</comment>
<evidence type="ECO:0000256" key="3">
    <source>
        <dbReference type="ARBA" id="ARBA00007571"/>
    </source>
</evidence>
<evidence type="ECO:0000256" key="10">
    <source>
        <dbReference type="HAMAP-Rule" id="MF_00135"/>
    </source>
</evidence>
<name>A0A4V2GIW2_9GAMM</name>
<evidence type="ECO:0000256" key="9">
    <source>
        <dbReference type="ARBA" id="ARBA00023235"/>
    </source>
</evidence>
<dbReference type="EC" id="5.3.1.24" evidence="4 10"/>
<dbReference type="CDD" id="cd00405">
    <property type="entry name" value="PRAI"/>
    <property type="match status" value="1"/>
</dbReference>
<evidence type="ECO:0000256" key="6">
    <source>
        <dbReference type="ARBA" id="ARBA00022605"/>
    </source>
</evidence>
<evidence type="ECO:0000313" key="12">
    <source>
        <dbReference type="EMBL" id="RZU97985.1"/>
    </source>
</evidence>
<dbReference type="InterPro" id="IPR044643">
    <property type="entry name" value="TrpF_fam"/>
</dbReference>
<evidence type="ECO:0000256" key="4">
    <source>
        <dbReference type="ARBA" id="ARBA00012572"/>
    </source>
</evidence>
<evidence type="ECO:0000256" key="7">
    <source>
        <dbReference type="ARBA" id="ARBA00022822"/>
    </source>
</evidence>
<dbReference type="EMBL" id="SHLI01000001">
    <property type="protein sequence ID" value="RZU97985.1"/>
    <property type="molecule type" value="Genomic_DNA"/>
</dbReference>
<comment type="pathway">
    <text evidence="2 10">Amino-acid biosynthesis; L-tryptophan biosynthesis; L-tryptophan from chorismate: step 3/5.</text>
</comment>
<dbReference type="InterPro" id="IPR013785">
    <property type="entry name" value="Aldolase_TIM"/>
</dbReference>
<dbReference type="PANTHER" id="PTHR42894">
    <property type="entry name" value="N-(5'-PHOSPHORIBOSYL)ANTHRANILATE ISOMERASE"/>
    <property type="match status" value="1"/>
</dbReference>
<dbReference type="SUPFAM" id="SSF51366">
    <property type="entry name" value="Ribulose-phoshate binding barrel"/>
    <property type="match status" value="1"/>
</dbReference>